<organism evidence="3 4">
    <name type="scientific">Microbulbifer pacificus</name>
    <dbReference type="NCBI Taxonomy" id="407164"/>
    <lineage>
        <taxon>Bacteria</taxon>
        <taxon>Pseudomonadati</taxon>
        <taxon>Pseudomonadota</taxon>
        <taxon>Gammaproteobacteria</taxon>
        <taxon>Cellvibrionales</taxon>
        <taxon>Microbulbiferaceae</taxon>
        <taxon>Microbulbifer</taxon>
    </lineage>
</organism>
<keyword evidence="4" id="KW-1185">Reference proteome</keyword>
<evidence type="ECO:0000313" key="3">
    <source>
        <dbReference type="EMBL" id="WOX05518.1"/>
    </source>
</evidence>
<reference evidence="3 4" key="1">
    <citation type="submission" date="2023-10" db="EMBL/GenBank/DDBJ databases">
        <title>Description of Microbulbifer bruguierae sp. nov., isolated from the sediments of mangrove plant Bruguiera sexangula and comparative genomic analyses of the genus Microbulbifer.</title>
        <authorList>
            <person name="Long M."/>
        </authorList>
    </citation>
    <scope>NUCLEOTIDE SEQUENCE [LARGE SCALE GENOMIC DNA]</scope>
    <source>
        <strain evidence="3 4">SPO729</strain>
    </source>
</reference>
<keyword evidence="1" id="KW-0472">Membrane</keyword>
<feature type="domain" description="DUF4234" evidence="2">
    <location>
        <begin position="31"/>
        <end position="118"/>
    </location>
</feature>
<evidence type="ECO:0000259" key="2">
    <source>
        <dbReference type="Pfam" id="PF14018"/>
    </source>
</evidence>
<keyword evidence="1" id="KW-1133">Transmembrane helix</keyword>
<proteinExistence type="predicted"/>
<dbReference type="AlphaFoldDB" id="A0AAU0MZS8"/>
<evidence type="ECO:0000256" key="1">
    <source>
        <dbReference type="SAM" id="Phobius"/>
    </source>
</evidence>
<keyword evidence="1" id="KW-0812">Transmembrane</keyword>
<feature type="transmembrane region" description="Helical" evidence="1">
    <location>
        <begin position="65"/>
        <end position="86"/>
    </location>
</feature>
<dbReference type="KEGG" id="mpaf:R5R33_17535"/>
<accession>A0AAU0MZS8</accession>
<sequence length="161" mass="18699">MEINPYSAPTADLCLTATANDPISKNFRRFSAWWVFLLSIVTLRIYPIFWIINHAQILNRIQPKPLAPIWLYLMAISLASSFVMEYRFPEMVWTLGAINIIYLVTLLTSLFKVKNRLKDLMTESAGTPYPLSPILTFLFDVIYLQYKINQFIDDRQTSIAK</sequence>
<name>A0AAU0MZS8_9GAMM</name>
<dbReference type="InterPro" id="IPR025328">
    <property type="entry name" value="DUF4234"/>
</dbReference>
<dbReference type="EMBL" id="CP137555">
    <property type="protein sequence ID" value="WOX05518.1"/>
    <property type="molecule type" value="Genomic_DNA"/>
</dbReference>
<evidence type="ECO:0000313" key="4">
    <source>
        <dbReference type="Proteomes" id="UP001302477"/>
    </source>
</evidence>
<dbReference type="RefSeq" id="WP_318953988.1">
    <property type="nucleotide sequence ID" value="NZ_CP137555.1"/>
</dbReference>
<dbReference type="Proteomes" id="UP001302477">
    <property type="component" value="Chromosome"/>
</dbReference>
<gene>
    <name evidence="3" type="ORF">R5R33_17535</name>
</gene>
<protein>
    <submittedName>
        <fullName evidence="3">DUF4234 domain-containing protein</fullName>
    </submittedName>
</protein>
<feature type="transmembrane region" description="Helical" evidence="1">
    <location>
        <begin position="32"/>
        <end position="53"/>
    </location>
</feature>
<dbReference type="Pfam" id="PF14018">
    <property type="entry name" value="DUF4234"/>
    <property type="match status" value="1"/>
</dbReference>
<feature type="transmembrane region" description="Helical" evidence="1">
    <location>
        <begin position="92"/>
        <end position="111"/>
    </location>
</feature>